<comment type="similarity">
    <text evidence="2">Belongs to the FtsK/SpoIIIE/SftA family.</text>
</comment>
<dbReference type="Gene3D" id="3.40.50.300">
    <property type="entry name" value="P-loop containing nucleotide triphosphate hydrolases"/>
    <property type="match status" value="1"/>
</dbReference>
<dbReference type="Pfam" id="PF17854">
    <property type="entry name" value="FtsK_alpha"/>
    <property type="match status" value="1"/>
</dbReference>
<protein>
    <submittedName>
        <fullName evidence="18">DNA translocase SpoIIIE</fullName>
    </submittedName>
</protein>
<keyword evidence="10" id="KW-0238">DNA-binding</keyword>
<reference evidence="18" key="1">
    <citation type="submission" date="2024-05" db="EMBL/GenBank/DDBJ databases">
        <title>Isolation and characterization of Sporomusa carbonis sp. nov., a carboxydotrophic hydrogenogen in the genus of Sporomusa isolated from a charcoal burning pile.</title>
        <authorList>
            <person name="Boeer T."/>
            <person name="Rosenbaum F."/>
            <person name="Eysell L."/>
            <person name="Mueller V."/>
            <person name="Daniel R."/>
            <person name="Poehlein A."/>
        </authorList>
    </citation>
    <scope>NUCLEOTIDE SEQUENCE [LARGE SCALE GENOMIC DNA]</scope>
    <source>
        <strain evidence="18">DSM 10669</strain>
    </source>
</reference>
<dbReference type="Pfam" id="PF09397">
    <property type="entry name" value="FtsK_gamma"/>
    <property type="match status" value="1"/>
</dbReference>
<dbReference type="PANTHER" id="PTHR22683:SF41">
    <property type="entry name" value="DNA TRANSLOCASE FTSK"/>
    <property type="match status" value="1"/>
</dbReference>
<evidence type="ECO:0000313" key="19">
    <source>
        <dbReference type="Proteomes" id="UP000216752"/>
    </source>
</evidence>
<dbReference type="InterPro" id="IPR036388">
    <property type="entry name" value="WH-like_DNA-bd_sf"/>
</dbReference>
<evidence type="ECO:0000256" key="10">
    <source>
        <dbReference type="ARBA" id="ARBA00023125"/>
    </source>
</evidence>
<dbReference type="InterPro" id="IPR018541">
    <property type="entry name" value="Ftsk_gamma"/>
</dbReference>
<dbReference type="Pfam" id="PF01580">
    <property type="entry name" value="FtsK_SpoIIIE"/>
    <property type="match status" value="1"/>
</dbReference>
<comment type="function">
    <text evidence="13">Essential cell division protein that coordinates cell division and chromosome segregation. The N-terminus is involved in assembly of the cell-division machinery. The C-terminus functions as a DNA motor that moves dsDNA in an ATP-dependent manner towards the dif recombination site, which is located within the replication terminus region. Required for activation of the Xer recombinase, allowing activation of chromosome unlinking by recombination.</text>
</comment>
<organism evidence="18 19">
    <name type="scientific">Sporomusa silvacetica DSM 10669</name>
    <dbReference type="NCBI Taxonomy" id="1123289"/>
    <lineage>
        <taxon>Bacteria</taxon>
        <taxon>Bacillati</taxon>
        <taxon>Bacillota</taxon>
        <taxon>Negativicutes</taxon>
        <taxon>Selenomonadales</taxon>
        <taxon>Sporomusaceae</taxon>
        <taxon>Sporomusa</taxon>
    </lineage>
</organism>
<evidence type="ECO:0000256" key="11">
    <source>
        <dbReference type="ARBA" id="ARBA00023136"/>
    </source>
</evidence>
<dbReference type="InterPro" id="IPR025199">
    <property type="entry name" value="FtsK_4TM"/>
</dbReference>
<evidence type="ECO:0000256" key="13">
    <source>
        <dbReference type="ARBA" id="ARBA00024986"/>
    </source>
</evidence>
<keyword evidence="5 16" id="KW-0812">Transmembrane</keyword>
<keyword evidence="6 15" id="KW-0547">Nucleotide-binding</keyword>
<evidence type="ECO:0000256" key="15">
    <source>
        <dbReference type="PROSITE-ProRule" id="PRU00289"/>
    </source>
</evidence>
<feature type="transmembrane region" description="Helical" evidence="16">
    <location>
        <begin position="77"/>
        <end position="100"/>
    </location>
</feature>
<dbReference type="EMBL" id="CP155573">
    <property type="protein sequence ID" value="XFO66225.1"/>
    <property type="molecule type" value="Genomic_DNA"/>
</dbReference>
<dbReference type="InterPro" id="IPR003593">
    <property type="entry name" value="AAA+_ATPase"/>
</dbReference>
<evidence type="ECO:0000256" key="9">
    <source>
        <dbReference type="ARBA" id="ARBA00022989"/>
    </source>
</evidence>
<dbReference type="Proteomes" id="UP000216752">
    <property type="component" value="Chromosome"/>
</dbReference>
<evidence type="ECO:0000256" key="5">
    <source>
        <dbReference type="ARBA" id="ARBA00022692"/>
    </source>
</evidence>
<evidence type="ECO:0000256" key="4">
    <source>
        <dbReference type="ARBA" id="ARBA00022618"/>
    </source>
</evidence>
<proteinExistence type="inferred from homology"/>
<evidence type="ECO:0000256" key="8">
    <source>
        <dbReference type="ARBA" id="ARBA00022840"/>
    </source>
</evidence>
<keyword evidence="9 16" id="KW-1133">Transmembrane helix</keyword>
<evidence type="ECO:0000256" key="14">
    <source>
        <dbReference type="ARBA" id="ARBA00025923"/>
    </source>
</evidence>
<keyword evidence="11 16" id="KW-0472">Membrane</keyword>
<evidence type="ECO:0000256" key="3">
    <source>
        <dbReference type="ARBA" id="ARBA00022475"/>
    </source>
</evidence>
<feature type="transmembrane region" description="Helical" evidence="16">
    <location>
        <begin position="50"/>
        <end position="71"/>
    </location>
</feature>
<dbReference type="InterPro" id="IPR041027">
    <property type="entry name" value="FtsK_alpha"/>
</dbReference>
<evidence type="ECO:0000256" key="16">
    <source>
        <dbReference type="SAM" id="Phobius"/>
    </source>
</evidence>
<feature type="binding site" evidence="15">
    <location>
        <begin position="405"/>
        <end position="412"/>
    </location>
    <ligand>
        <name>ATP</name>
        <dbReference type="ChEBI" id="CHEBI:30616"/>
    </ligand>
</feature>
<feature type="transmembrane region" description="Helical" evidence="16">
    <location>
        <begin position="138"/>
        <end position="158"/>
    </location>
</feature>
<keyword evidence="4" id="KW-0132">Cell division</keyword>
<dbReference type="SMART" id="SM00843">
    <property type="entry name" value="Ftsk_gamma"/>
    <property type="match status" value="1"/>
</dbReference>
<dbReference type="InterPro" id="IPR027417">
    <property type="entry name" value="P-loop_NTPase"/>
</dbReference>
<comment type="subcellular location">
    <subcellularLocation>
        <location evidence="1">Cell membrane</location>
        <topology evidence="1">Multi-pass membrane protein</topology>
    </subcellularLocation>
</comment>
<dbReference type="Gene3D" id="1.10.10.10">
    <property type="entry name" value="Winged helix-like DNA-binding domain superfamily/Winged helix DNA-binding domain"/>
    <property type="match status" value="1"/>
</dbReference>
<evidence type="ECO:0000256" key="12">
    <source>
        <dbReference type="ARBA" id="ARBA00023306"/>
    </source>
</evidence>
<keyword evidence="12" id="KW-0131">Cell cycle</keyword>
<keyword evidence="3" id="KW-1003">Cell membrane</keyword>
<keyword evidence="7" id="KW-0159">Chromosome partition</keyword>
<keyword evidence="8 15" id="KW-0067">ATP-binding</keyword>
<dbReference type="SUPFAM" id="SSF52540">
    <property type="entry name" value="P-loop containing nucleoside triphosphate hydrolases"/>
    <property type="match status" value="1"/>
</dbReference>
<gene>
    <name evidence="18" type="primary">spoIIIE</name>
    <name evidence="18" type="ORF">SPSIL_023750</name>
</gene>
<evidence type="ECO:0000256" key="6">
    <source>
        <dbReference type="ARBA" id="ARBA00022741"/>
    </source>
</evidence>
<dbReference type="CDD" id="cd01127">
    <property type="entry name" value="TrwB_TraG_TraD_VirD4"/>
    <property type="match status" value="1"/>
</dbReference>
<comment type="subunit">
    <text evidence="14">Homohexamer. Forms a ring that surrounds DNA.</text>
</comment>
<accession>A0ABZ3IKU6</accession>
<feature type="transmembrane region" description="Helical" evidence="16">
    <location>
        <begin position="16"/>
        <end position="38"/>
    </location>
</feature>
<evidence type="ECO:0000313" key="18">
    <source>
        <dbReference type="EMBL" id="XFO66225.1"/>
    </source>
</evidence>
<dbReference type="SUPFAM" id="SSF46785">
    <property type="entry name" value="Winged helix' DNA-binding domain"/>
    <property type="match status" value="1"/>
</dbReference>
<sequence length="722" mass="78931">MPKWLIHLTPELRHELLGITMVTGGILALISLIGLNVGPFGLFIAKILKYTFGIGAVAVPLVFFIVGLKYIVAKNPIVYSVKFFGFLLLYFVVLAIYHHIRIPVGQEIMPDSLVTGGGLTGGMALFSLRKLLGVHGSIIVLSALLLCSVLMTTTWSLAEMLLNAKDKAVESMSSAKEAIAASAETIFSEQEDEKGLPVFYDQQRDDKLELVIQKFPKESINPDNNQDSVIQQSQRQSFTVTKEVITDSNTNYRLPPVSLLKKPNRPRITKMPKEVADNARILEQTLDSFGVSARVINTCQGPTVTRYELEPAPGVKVSKIVNLADDLSLKLASSGVRIEAPIPGKAAIGIEVPNKELSGVALREVLETDEFHRASSSLTVALGKDIAGQPIVTDLGKMPHLLVAGATGSGKSVCINTLITSILFKARPDEVKLVLIDPKMVELSNYNGIPHLLTPVVTDSKKAASALNWAVQEMERRYEVFATTGVRDITRYNELHNDGRLPLIVIIIDELADLMMVAPVDVEDAICRLAQKARAAGLHLVLATQRPSVDVITGTIKANVPSRISFAVSSQVDSRTILDMAGAEKLLGKGDMLFYPVGASKPIRVQGAFIADNEVEDLVVYIKEQAVPEYNDGVTTAETAVASKEDPTHFEDELLEEAVRMVLETGQASVSMLQRKFRIGYTRAARLIDTMEEMKVVGPNIGSKAREIIMTTEQVYSRYFKK</sequence>
<dbReference type="InterPro" id="IPR050206">
    <property type="entry name" value="FtsK/SpoIIIE/SftA"/>
</dbReference>
<dbReference type="Pfam" id="PF13491">
    <property type="entry name" value="FtsK_4TM"/>
    <property type="match status" value="1"/>
</dbReference>
<keyword evidence="19" id="KW-1185">Reference proteome</keyword>
<dbReference type="PROSITE" id="PS50901">
    <property type="entry name" value="FTSK"/>
    <property type="match status" value="1"/>
</dbReference>
<dbReference type="PANTHER" id="PTHR22683">
    <property type="entry name" value="SPORULATION PROTEIN RELATED"/>
    <property type="match status" value="1"/>
</dbReference>
<dbReference type="InterPro" id="IPR002543">
    <property type="entry name" value="FtsK_dom"/>
</dbReference>
<name>A0ABZ3IKU6_9FIRM</name>
<evidence type="ECO:0000256" key="7">
    <source>
        <dbReference type="ARBA" id="ARBA00022829"/>
    </source>
</evidence>
<evidence type="ECO:0000259" key="17">
    <source>
        <dbReference type="PROSITE" id="PS50901"/>
    </source>
</evidence>
<evidence type="ECO:0000256" key="1">
    <source>
        <dbReference type="ARBA" id="ARBA00004651"/>
    </source>
</evidence>
<feature type="domain" description="FtsK" evidence="17">
    <location>
        <begin position="388"/>
        <end position="575"/>
    </location>
</feature>
<dbReference type="InterPro" id="IPR036390">
    <property type="entry name" value="WH_DNA-bd_sf"/>
</dbReference>
<dbReference type="SMART" id="SM00382">
    <property type="entry name" value="AAA"/>
    <property type="match status" value="1"/>
</dbReference>
<evidence type="ECO:0000256" key="2">
    <source>
        <dbReference type="ARBA" id="ARBA00006474"/>
    </source>
</evidence>
<dbReference type="Gene3D" id="3.30.980.40">
    <property type="match status" value="1"/>
</dbReference>